<dbReference type="InterPro" id="IPR012334">
    <property type="entry name" value="Pectin_lyas_fold"/>
</dbReference>
<dbReference type="InterPro" id="IPR011050">
    <property type="entry name" value="Pectin_lyase_fold/virulence"/>
</dbReference>
<evidence type="ECO:0008006" key="3">
    <source>
        <dbReference type="Google" id="ProtNLM"/>
    </source>
</evidence>
<gene>
    <name evidence="1" type="ORF">ACFFVB_06160</name>
</gene>
<proteinExistence type="predicted"/>
<reference evidence="1 2" key="1">
    <citation type="submission" date="2024-09" db="EMBL/GenBank/DDBJ databases">
        <authorList>
            <person name="Sun Q."/>
            <person name="Mori K."/>
        </authorList>
    </citation>
    <scope>NUCLEOTIDE SEQUENCE [LARGE SCALE GENOMIC DNA]</scope>
    <source>
        <strain evidence="1 2">CECT 8286</strain>
    </source>
</reference>
<organism evidence="1 2">
    <name type="scientific">Formosa undariae</name>
    <dbReference type="NCBI Taxonomy" id="1325436"/>
    <lineage>
        <taxon>Bacteria</taxon>
        <taxon>Pseudomonadati</taxon>
        <taxon>Bacteroidota</taxon>
        <taxon>Flavobacteriia</taxon>
        <taxon>Flavobacteriales</taxon>
        <taxon>Flavobacteriaceae</taxon>
        <taxon>Formosa</taxon>
    </lineage>
</organism>
<protein>
    <recommendedName>
        <fullName evidence="3">Right handed beta helix domain-containing protein</fullName>
    </recommendedName>
</protein>
<dbReference type="SUPFAM" id="SSF51126">
    <property type="entry name" value="Pectin lyase-like"/>
    <property type="match status" value="1"/>
</dbReference>
<comment type="caution">
    <text evidence="1">The sequence shown here is derived from an EMBL/GenBank/DDBJ whole genome shotgun (WGS) entry which is preliminary data.</text>
</comment>
<dbReference type="Proteomes" id="UP001589605">
    <property type="component" value="Unassembled WGS sequence"/>
</dbReference>
<dbReference type="RefSeq" id="WP_382381840.1">
    <property type="nucleotide sequence ID" value="NZ_JBHMEZ010000003.1"/>
</dbReference>
<keyword evidence="2" id="KW-1185">Reference proteome</keyword>
<evidence type="ECO:0000313" key="1">
    <source>
        <dbReference type="EMBL" id="MFB9052660.1"/>
    </source>
</evidence>
<evidence type="ECO:0000313" key="2">
    <source>
        <dbReference type="Proteomes" id="UP001589605"/>
    </source>
</evidence>
<name>A0ABV5EZP4_9FLAO</name>
<sequence>MIKNNQYQKLKSHFKTLLYIFGMLIFSQTIHAKDIKISSLKELATYASQSGNVIIMTPGVYKLADYLTVDSMRVRHEQNKFSYIVFSGSNNVFKLDGVEIEVDTELRTALNPPIHSDEFIIQGGHNTFHGLTIRCIGEGTSPGGTVLQVAGQGNVLKDITLYVKGSSPYGYGDLFGKGKAKETVIKHKKHSGLLVTGSDTKLYRCKLYNRSFGHCFFIQKNPENVYFEDCYAEGAIRTTDDILTETSGPAFDVNFRTWTQNREGKYVVTPGYMKSLSEDGFRTYGYSKNIHFKNCTAKNTRAGFELRAEGVRLENCTTIGTERAYWVGDNAVVKNCKGDANYGPLLFVEGSNVNVELILDPAESDRIVHALATVQGRNNKVVLKSAKGKKRTQDLPILIGYTHPEHGESMSPYGEGETSGLQFVNETGMPVKIGKLTRDSEIKTNGKVIEDKGGNTKVVQDN</sequence>
<dbReference type="EMBL" id="JBHMEZ010000003">
    <property type="protein sequence ID" value="MFB9052660.1"/>
    <property type="molecule type" value="Genomic_DNA"/>
</dbReference>
<dbReference type="Gene3D" id="2.160.20.10">
    <property type="entry name" value="Single-stranded right-handed beta-helix, Pectin lyase-like"/>
    <property type="match status" value="1"/>
</dbReference>
<accession>A0ABV5EZP4</accession>